<dbReference type="Pfam" id="PF07238">
    <property type="entry name" value="PilZ"/>
    <property type="match status" value="1"/>
</dbReference>
<name>A0A135P893_9HYPH</name>
<dbReference type="AlphaFoldDB" id="A0A135P893"/>
<proteinExistence type="predicted"/>
<organism evidence="2 3">
    <name type="scientific">Agrobacterium bohemicum</name>
    <dbReference type="NCBI Taxonomy" id="2052828"/>
    <lineage>
        <taxon>Bacteria</taxon>
        <taxon>Pseudomonadati</taxon>
        <taxon>Pseudomonadota</taxon>
        <taxon>Alphaproteobacteria</taxon>
        <taxon>Hyphomicrobiales</taxon>
        <taxon>Rhizobiaceae</taxon>
        <taxon>Rhizobium/Agrobacterium group</taxon>
        <taxon>Agrobacterium</taxon>
    </lineage>
</organism>
<comment type="caution">
    <text evidence="2">The sequence shown here is derived from an EMBL/GenBank/DDBJ whole genome shotgun (WGS) entry which is preliminary data.</text>
</comment>
<accession>A0A135P893</accession>
<dbReference type="InterPro" id="IPR009875">
    <property type="entry name" value="PilZ_domain"/>
</dbReference>
<evidence type="ECO:0000259" key="1">
    <source>
        <dbReference type="Pfam" id="PF07238"/>
    </source>
</evidence>
<dbReference type="RefSeq" id="WP_067652693.1">
    <property type="nucleotide sequence ID" value="NZ_KQ961034.1"/>
</dbReference>
<dbReference type="STRING" id="2052828.ATO67_18555"/>
<protein>
    <submittedName>
        <fullName evidence="2">Pilus assembly protein PilZ</fullName>
    </submittedName>
</protein>
<dbReference type="Proteomes" id="UP000070498">
    <property type="component" value="Unassembled WGS sequence"/>
</dbReference>
<evidence type="ECO:0000313" key="3">
    <source>
        <dbReference type="Proteomes" id="UP000070498"/>
    </source>
</evidence>
<sequence>MFSSRSTTVAYAARVSSEPNSVEVVSVGLSGRLMVPSQEEYDCTANEMTAETARITCFVRPRNGDRIIAYLQHIGRIEGIVKALTADGFTIAIMATERKREKLAAQLAWVAKRQALGLPEDRRHDRLTPRNPIADLMLSDGNMTQCRIIDLSLSGAAVEIDVRPAMGTNVRLGNMAGRIVRHFMEGVAIEFDSVQSRDALIEFL</sequence>
<gene>
    <name evidence="2" type="ORF">ATO67_18555</name>
</gene>
<dbReference type="EMBL" id="LNUW01000004">
    <property type="protein sequence ID" value="KXG87643.1"/>
    <property type="molecule type" value="Genomic_DNA"/>
</dbReference>
<evidence type="ECO:0000313" key="2">
    <source>
        <dbReference type="EMBL" id="KXG87643.1"/>
    </source>
</evidence>
<dbReference type="SUPFAM" id="SSF141371">
    <property type="entry name" value="PilZ domain-like"/>
    <property type="match status" value="1"/>
</dbReference>
<dbReference type="GO" id="GO:0035438">
    <property type="term" value="F:cyclic-di-GMP binding"/>
    <property type="evidence" value="ECO:0007669"/>
    <property type="project" value="InterPro"/>
</dbReference>
<reference evidence="2 3" key="1">
    <citation type="submission" date="2015-11" db="EMBL/GenBank/DDBJ databases">
        <title>Draft genome sequence of Agrobacterium sp. R89-1.</title>
        <authorList>
            <person name="Zahradnik J."/>
            <person name="Kyslikova E."/>
            <person name="Palyzova A."/>
            <person name="Kyslik P."/>
        </authorList>
    </citation>
    <scope>NUCLEOTIDE SEQUENCE [LARGE SCALE GENOMIC DNA]</scope>
    <source>
        <strain evidence="2 3">R89-1</strain>
    </source>
</reference>
<keyword evidence="3" id="KW-1185">Reference proteome</keyword>
<feature type="domain" description="PilZ" evidence="1">
    <location>
        <begin position="121"/>
        <end position="203"/>
    </location>
</feature>